<dbReference type="AlphaFoldDB" id="W4KHR4"/>
<name>W4KHR4_HETIT</name>
<gene>
    <name evidence="1" type="ORF">HETIRDRAFT_438216</name>
</gene>
<organism evidence="1 2">
    <name type="scientific">Heterobasidion irregulare (strain TC 32-1)</name>
    <dbReference type="NCBI Taxonomy" id="747525"/>
    <lineage>
        <taxon>Eukaryota</taxon>
        <taxon>Fungi</taxon>
        <taxon>Dikarya</taxon>
        <taxon>Basidiomycota</taxon>
        <taxon>Agaricomycotina</taxon>
        <taxon>Agaricomycetes</taxon>
        <taxon>Russulales</taxon>
        <taxon>Bondarzewiaceae</taxon>
        <taxon>Heterobasidion</taxon>
        <taxon>Heterobasidion annosum species complex</taxon>
    </lineage>
</organism>
<proteinExistence type="predicted"/>
<reference evidence="1 2" key="1">
    <citation type="journal article" date="2012" name="New Phytol.">
        <title>Insight into trade-off between wood decay and parasitism from the genome of a fungal forest pathogen.</title>
        <authorList>
            <person name="Olson A."/>
            <person name="Aerts A."/>
            <person name="Asiegbu F."/>
            <person name="Belbahri L."/>
            <person name="Bouzid O."/>
            <person name="Broberg A."/>
            <person name="Canback B."/>
            <person name="Coutinho P.M."/>
            <person name="Cullen D."/>
            <person name="Dalman K."/>
            <person name="Deflorio G."/>
            <person name="van Diepen L.T."/>
            <person name="Dunand C."/>
            <person name="Duplessis S."/>
            <person name="Durling M."/>
            <person name="Gonthier P."/>
            <person name="Grimwood J."/>
            <person name="Fossdal C.G."/>
            <person name="Hansson D."/>
            <person name="Henrissat B."/>
            <person name="Hietala A."/>
            <person name="Himmelstrand K."/>
            <person name="Hoffmeister D."/>
            <person name="Hogberg N."/>
            <person name="James T.Y."/>
            <person name="Karlsson M."/>
            <person name="Kohler A."/>
            <person name="Kues U."/>
            <person name="Lee Y.H."/>
            <person name="Lin Y.C."/>
            <person name="Lind M."/>
            <person name="Lindquist E."/>
            <person name="Lombard V."/>
            <person name="Lucas S."/>
            <person name="Lunden K."/>
            <person name="Morin E."/>
            <person name="Murat C."/>
            <person name="Park J."/>
            <person name="Raffaello T."/>
            <person name="Rouze P."/>
            <person name="Salamov A."/>
            <person name="Schmutz J."/>
            <person name="Solheim H."/>
            <person name="Stahlberg J."/>
            <person name="Velez H."/>
            <person name="de Vries R.P."/>
            <person name="Wiebenga A."/>
            <person name="Woodward S."/>
            <person name="Yakovlev I."/>
            <person name="Garbelotto M."/>
            <person name="Martin F."/>
            <person name="Grigoriev I.V."/>
            <person name="Stenlid J."/>
        </authorList>
    </citation>
    <scope>NUCLEOTIDE SEQUENCE [LARGE SCALE GENOMIC DNA]</scope>
    <source>
        <strain evidence="1 2">TC 32-1</strain>
    </source>
</reference>
<evidence type="ECO:0000313" key="2">
    <source>
        <dbReference type="Proteomes" id="UP000030671"/>
    </source>
</evidence>
<dbReference type="KEGG" id="hir:HETIRDRAFT_438216"/>
<evidence type="ECO:0000313" key="1">
    <source>
        <dbReference type="EMBL" id="ETW85254.1"/>
    </source>
</evidence>
<dbReference type="GeneID" id="20675027"/>
<dbReference type="Proteomes" id="UP000030671">
    <property type="component" value="Unassembled WGS sequence"/>
</dbReference>
<dbReference type="InParanoid" id="W4KHR4"/>
<dbReference type="RefSeq" id="XP_009542125.1">
    <property type="nucleotide sequence ID" value="XM_009543830.1"/>
</dbReference>
<dbReference type="HOGENOM" id="CLU_2831479_0_0_1"/>
<dbReference type="EMBL" id="KI925455">
    <property type="protein sequence ID" value="ETW85254.1"/>
    <property type="molecule type" value="Genomic_DNA"/>
</dbReference>
<accession>W4KHR4</accession>
<sequence>MRRESFDTPLHALKIHAQGSGSIRARSITVQMAKEFDSCYIWENSELFHAPTSIMLLILEMEADRD</sequence>
<keyword evidence="2" id="KW-1185">Reference proteome</keyword>
<protein>
    <submittedName>
        <fullName evidence="1">Uncharacterized protein</fullName>
    </submittedName>
</protein>